<gene>
    <name evidence="2" type="ORF">Taro_028863</name>
</gene>
<reference evidence="2" key="1">
    <citation type="submission" date="2017-07" db="EMBL/GenBank/DDBJ databases">
        <title>Taro Niue Genome Assembly and Annotation.</title>
        <authorList>
            <person name="Atibalentja N."/>
            <person name="Keating K."/>
            <person name="Fields C.J."/>
        </authorList>
    </citation>
    <scope>NUCLEOTIDE SEQUENCE</scope>
    <source>
        <strain evidence="2">Niue_2</strain>
        <tissue evidence="2">Leaf</tissue>
    </source>
</reference>
<feature type="region of interest" description="Disordered" evidence="1">
    <location>
        <begin position="1"/>
        <end position="58"/>
    </location>
</feature>
<dbReference type="EMBL" id="NMUH01001885">
    <property type="protein sequence ID" value="MQL96189.1"/>
    <property type="molecule type" value="Genomic_DNA"/>
</dbReference>
<evidence type="ECO:0000313" key="3">
    <source>
        <dbReference type="Proteomes" id="UP000652761"/>
    </source>
</evidence>
<feature type="non-terminal residue" evidence="2">
    <location>
        <position position="92"/>
    </location>
</feature>
<sequence>FRTGSAASAASHCRHRTQPLHSRLAHPLPAPRPPASPSHTAAFQSQCTPRPISRAPAPSAVRCPAAAHSSSSSQLWTPNRLCTSGHWLGYVA</sequence>
<accession>A0A843VYI6</accession>
<organism evidence="2 3">
    <name type="scientific">Colocasia esculenta</name>
    <name type="common">Wild taro</name>
    <name type="synonym">Arum esculentum</name>
    <dbReference type="NCBI Taxonomy" id="4460"/>
    <lineage>
        <taxon>Eukaryota</taxon>
        <taxon>Viridiplantae</taxon>
        <taxon>Streptophyta</taxon>
        <taxon>Embryophyta</taxon>
        <taxon>Tracheophyta</taxon>
        <taxon>Spermatophyta</taxon>
        <taxon>Magnoliopsida</taxon>
        <taxon>Liliopsida</taxon>
        <taxon>Araceae</taxon>
        <taxon>Aroideae</taxon>
        <taxon>Colocasieae</taxon>
        <taxon>Colocasia</taxon>
    </lineage>
</organism>
<evidence type="ECO:0000256" key="1">
    <source>
        <dbReference type="SAM" id="MobiDB-lite"/>
    </source>
</evidence>
<keyword evidence="3" id="KW-1185">Reference proteome</keyword>
<dbReference type="Proteomes" id="UP000652761">
    <property type="component" value="Unassembled WGS sequence"/>
</dbReference>
<feature type="compositionally biased region" description="Low complexity" evidence="1">
    <location>
        <begin position="49"/>
        <end position="58"/>
    </location>
</feature>
<feature type="compositionally biased region" description="Low complexity" evidence="1">
    <location>
        <begin position="1"/>
        <end position="11"/>
    </location>
</feature>
<comment type="caution">
    <text evidence="2">The sequence shown here is derived from an EMBL/GenBank/DDBJ whole genome shotgun (WGS) entry which is preliminary data.</text>
</comment>
<name>A0A843VYI6_COLES</name>
<protein>
    <submittedName>
        <fullName evidence="2">Uncharacterized protein</fullName>
    </submittedName>
</protein>
<dbReference type="AlphaFoldDB" id="A0A843VYI6"/>
<evidence type="ECO:0000313" key="2">
    <source>
        <dbReference type="EMBL" id="MQL96189.1"/>
    </source>
</evidence>
<proteinExistence type="predicted"/>